<proteinExistence type="predicted"/>
<dbReference type="RefSeq" id="WP_066405650.1">
    <property type="nucleotide sequence ID" value="NZ_CP011390.1"/>
</dbReference>
<reference evidence="4" key="1">
    <citation type="submission" date="2015-01" db="EMBL/GenBank/DDBJ databases">
        <title>Flavisolibacter sp./LCS9/ whole genome sequencing.</title>
        <authorList>
            <person name="Kim M.K."/>
            <person name="Srinivasan S."/>
            <person name="Lee J.-J."/>
        </authorList>
    </citation>
    <scope>NUCLEOTIDE SEQUENCE [LARGE SCALE GENOMIC DNA]</scope>
    <source>
        <strain evidence="4">LCS9</strain>
    </source>
</reference>
<feature type="region of interest" description="Disordered" evidence="1">
    <location>
        <begin position="76"/>
        <end position="101"/>
    </location>
</feature>
<keyword evidence="2" id="KW-1133">Transmembrane helix</keyword>
<reference evidence="3 4" key="2">
    <citation type="journal article" date="2016" name="Int. J. Syst. Evol. Microbiol.">
        <title>Flavisolibacter tropicus sp. nov., isolated from tropical soil.</title>
        <authorList>
            <person name="Lee J.J."/>
            <person name="Kang M.S."/>
            <person name="Kim G.S."/>
            <person name="Lee C.S."/>
            <person name="Lim S."/>
            <person name="Lee J."/>
            <person name="Roh S.H."/>
            <person name="Kang H."/>
            <person name="Ha J.M."/>
            <person name="Bae S."/>
            <person name="Jung H.Y."/>
            <person name="Kim M.K."/>
        </authorList>
    </citation>
    <scope>NUCLEOTIDE SEQUENCE [LARGE SCALE GENOMIC DNA]</scope>
    <source>
        <strain evidence="3 4">LCS9</strain>
    </source>
</reference>
<organism evidence="3 4">
    <name type="scientific">Flavisolibacter tropicus</name>
    <dbReference type="NCBI Taxonomy" id="1492898"/>
    <lineage>
        <taxon>Bacteria</taxon>
        <taxon>Pseudomonadati</taxon>
        <taxon>Bacteroidota</taxon>
        <taxon>Chitinophagia</taxon>
        <taxon>Chitinophagales</taxon>
        <taxon>Chitinophagaceae</taxon>
        <taxon>Flavisolibacter</taxon>
    </lineage>
</organism>
<keyword evidence="2" id="KW-0812">Transmembrane</keyword>
<name>A0A172TWR1_9BACT</name>
<gene>
    <name evidence="3" type="ORF">SY85_14595</name>
</gene>
<accession>A0A172TWR1</accession>
<evidence type="ECO:0000256" key="2">
    <source>
        <dbReference type="SAM" id="Phobius"/>
    </source>
</evidence>
<protein>
    <submittedName>
        <fullName evidence="3">Uncharacterized protein</fullName>
    </submittedName>
</protein>
<keyword evidence="4" id="KW-1185">Reference proteome</keyword>
<sequence>MNKRILIPVLLVVALFSIIYAIYRSTEQKITLMGPDRQTVFGEPQHGLILGLCIFASFCVVATIPLLLDRREDYRNGGRSRDRVTPSTTRREDDPISRRHL</sequence>
<dbReference type="Proteomes" id="UP000077177">
    <property type="component" value="Chromosome"/>
</dbReference>
<keyword evidence="2" id="KW-0472">Membrane</keyword>
<evidence type="ECO:0000313" key="4">
    <source>
        <dbReference type="Proteomes" id="UP000077177"/>
    </source>
</evidence>
<dbReference type="KEGG" id="fla:SY85_14595"/>
<evidence type="ECO:0000256" key="1">
    <source>
        <dbReference type="SAM" id="MobiDB-lite"/>
    </source>
</evidence>
<evidence type="ECO:0000313" key="3">
    <source>
        <dbReference type="EMBL" id="ANE51551.1"/>
    </source>
</evidence>
<dbReference type="AlphaFoldDB" id="A0A172TWR1"/>
<feature type="transmembrane region" description="Helical" evidence="2">
    <location>
        <begin position="45"/>
        <end position="68"/>
    </location>
</feature>
<dbReference type="EMBL" id="CP011390">
    <property type="protein sequence ID" value="ANE51551.1"/>
    <property type="molecule type" value="Genomic_DNA"/>
</dbReference>
<dbReference type="OrthoDB" id="9988692at2"/>